<organism evidence="1">
    <name type="scientific">Trichophyton rubrum CBS 288.86</name>
    <dbReference type="NCBI Taxonomy" id="1215330"/>
    <lineage>
        <taxon>Eukaryota</taxon>
        <taxon>Fungi</taxon>
        <taxon>Dikarya</taxon>
        <taxon>Ascomycota</taxon>
        <taxon>Pezizomycotina</taxon>
        <taxon>Eurotiomycetes</taxon>
        <taxon>Eurotiomycetidae</taxon>
        <taxon>Onygenales</taxon>
        <taxon>Arthrodermataceae</taxon>
        <taxon>Trichophyton</taxon>
    </lineage>
</organism>
<reference evidence="1" key="1">
    <citation type="submission" date="2014-02" db="EMBL/GenBank/DDBJ databases">
        <title>The Genome Sequence of Trichophyton rubrum (morphotype fischeri) CBS 288.86.</title>
        <authorList>
            <consortium name="The Broad Institute Genomics Platform"/>
            <person name="Cuomo C.A."/>
            <person name="White T.C."/>
            <person name="Graser Y."/>
            <person name="Martinez-Rossi N."/>
            <person name="Heitman J."/>
            <person name="Young S.K."/>
            <person name="Zeng Q."/>
            <person name="Gargeya S."/>
            <person name="Abouelleil A."/>
            <person name="Alvarado L."/>
            <person name="Chapman S.B."/>
            <person name="Gainer-Dewar J."/>
            <person name="Goldberg J."/>
            <person name="Griggs A."/>
            <person name="Gujja S."/>
            <person name="Hansen M."/>
            <person name="Howarth C."/>
            <person name="Imamovic A."/>
            <person name="Larimer J."/>
            <person name="Martinez D."/>
            <person name="Murphy C."/>
            <person name="Pearson M.D."/>
            <person name="Persinoti G."/>
            <person name="Poon T."/>
            <person name="Priest M."/>
            <person name="Roberts A.D."/>
            <person name="Saif S."/>
            <person name="Shea T.D."/>
            <person name="Sykes S.N."/>
            <person name="Wortman J."/>
            <person name="Nusbaum C."/>
            <person name="Birren B."/>
        </authorList>
    </citation>
    <scope>NUCLEOTIDE SEQUENCE [LARGE SCALE GENOMIC DNA]</scope>
    <source>
        <strain evidence="1">CBS 288.86</strain>
    </source>
</reference>
<name>A0A022WAB8_TRIRU</name>
<gene>
    <name evidence="1" type="ORF">H103_02002</name>
</gene>
<protein>
    <submittedName>
        <fullName evidence="1">Uncharacterized protein</fullName>
    </submittedName>
</protein>
<sequence length="73" mass="8308">MVFTAATLPRLPTPTEDPEILSMKMCQRLIETIEYECRHRIDSVGSVLEYQGCTKCGIIKKTVYMGKMVKRAP</sequence>
<evidence type="ECO:0000313" key="1">
    <source>
        <dbReference type="EMBL" id="EZF55365.1"/>
    </source>
</evidence>
<accession>A0A022WAB8</accession>
<dbReference type="HOGENOM" id="CLU_2706583_0_0_1"/>
<dbReference type="EMBL" id="KK207751">
    <property type="protein sequence ID" value="EZF55365.1"/>
    <property type="molecule type" value="Genomic_DNA"/>
</dbReference>
<dbReference type="AlphaFoldDB" id="A0A022WAB8"/>
<proteinExistence type="predicted"/>
<dbReference type="Proteomes" id="UP000023758">
    <property type="component" value="Unassembled WGS sequence"/>
</dbReference>